<evidence type="ECO:0000313" key="2">
    <source>
        <dbReference type="Proteomes" id="UP000499080"/>
    </source>
</evidence>
<evidence type="ECO:0000313" key="1">
    <source>
        <dbReference type="EMBL" id="GBL96982.1"/>
    </source>
</evidence>
<sequence length="92" mass="10302">MSAGDCEPLSSCAPLNKIIAGVEKMTAEGPHAYHKTARMAINFEGFCSWVITQDPTQQGSQKSTFVAWDGRDWTTWPTARILPHQTFTFFLH</sequence>
<gene>
    <name evidence="1" type="ORF">AVEN_254043_1</name>
</gene>
<dbReference type="EMBL" id="BGPR01000126">
    <property type="protein sequence ID" value="GBL96982.1"/>
    <property type="molecule type" value="Genomic_DNA"/>
</dbReference>
<dbReference type="Proteomes" id="UP000499080">
    <property type="component" value="Unassembled WGS sequence"/>
</dbReference>
<protein>
    <submittedName>
        <fullName evidence="1">Uncharacterized protein</fullName>
    </submittedName>
</protein>
<name>A0A4Y2BXT9_ARAVE</name>
<reference evidence="1 2" key="1">
    <citation type="journal article" date="2019" name="Sci. Rep.">
        <title>Orb-weaving spider Araneus ventricosus genome elucidates the spidroin gene catalogue.</title>
        <authorList>
            <person name="Kono N."/>
            <person name="Nakamura H."/>
            <person name="Ohtoshi R."/>
            <person name="Moran D.A.P."/>
            <person name="Shinohara A."/>
            <person name="Yoshida Y."/>
            <person name="Fujiwara M."/>
            <person name="Mori M."/>
            <person name="Tomita M."/>
            <person name="Arakawa K."/>
        </authorList>
    </citation>
    <scope>NUCLEOTIDE SEQUENCE [LARGE SCALE GENOMIC DNA]</scope>
</reference>
<keyword evidence="2" id="KW-1185">Reference proteome</keyword>
<accession>A0A4Y2BXT9</accession>
<dbReference type="AlphaFoldDB" id="A0A4Y2BXT9"/>
<proteinExistence type="predicted"/>
<organism evidence="1 2">
    <name type="scientific">Araneus ventricosus</name>
    <name type="common">Orbweaver spider</name>
    <name type="synonym">Epeira ventricosa</name>
    <dbReference type="NCBI Taxonomy" id="182803"/>
    <lineage>
        <taxon>Eukaryota</taxon>
        <taxon>Metazoa</taxon>
        <taxon>Ecdysozoa</taxon>
        <taxon>Arthropoda</taxon>
        <taxon>Chelicerata</taxon>
        <taxon>Arachnida</taxon>
        <taxon>Araneae</taxon>
        <taxon>Araneomorphae</taxon>
        <taxon>Entelegynae</taxon>
        <taxon>Araneoidea</taxon>
        <taxon>Araneidae</taxon>
        <taxon>Araneus</taxon>
    </lineage>
</organism>
<comment type="caution">
    <text evidence="1">The sequence shown here is derived from an EMBL/GenBank/DDBJ whole genome shotgun (WGS) entry which is preliminary data.</text>
</comment>